<dbReference type="Pfam" id="PF07730">
    <property type="entry name" value="HisKA_3"/>
    <property type="match status" value="1"/>
</dbReference>
<dbReference type="InterPro" id="IPR036890">
    <property type="entry name" value="HATPase_C_sf"/>
</dbReference>
<gene>
    <name evidence="11" type="ORF">GCM10022212_03700</name>
</gene>
<keyword evidence="8" id="KW-0812">Transmembrane</keyword>
<dbReference type="Proteomes" id="UP001501353">
    <property type="component" value="Unassembled WGS sequence"/>
</dbReference>
<dbReference type="PROSITE" id="PS50885">
    <property type="entry name" value="HAMP"/>
    <property type="match status" value="1"/>
</dbReference>
<comment type="subcellular location">
    <subcellularLocation>
        <location evidence="2">Membrane</location>
    </subcellularLocation>
</comment>
<comment type="caution">
    <text evidence="11">The sequence shown here is derived from an EMBL/GenBank/DDBJ whole genome shotgun (WGS) entry which is preliminary data.</text>
</comment>
<dbReference type="CDD" id="cd16917">
    <property type="entry name" value="HATPase_UhpB-NarQ-NarX-like"/>
    <property type="match status" value="1"/>
</dbReference>
<sequence>MDLRRRLVGYLGALLLVLLLVTVVINLYSLHKDVRAEVIASEQLVRVLLGASQFDPALSQVEATTRLAAILNAAPLRHLSIRAGSELMPAEPASLTTRMASLLGIIPTAEAGQLVQLGRQSLRIAPNPSSEIEERLSDTVRLSLTLLFFSGATLLVAWWSAHRALAPVRELEAGLQRLAQGAVDPALPAFALREFSRVAGAIDQLAAALSTSRAAQRQLSRQLIRVQEDERRTLARDLHDEMGQTLTAIGVTAAYLQRHAQQLDASQISDCAQDLRRDVRTTGEQLRAMLKRLRPHGLDGPGLASALRELVAGWQQRDAGIDFRLVLPARLPALGEETGLVLYRVVQEALTNVVRHSGARRCSVTISVALHALSLQIEDDGRGLPVDVALRGSGLPGMEERLLMIGGSLQMCPQQPCGLVLQIILPLAKEVQREET</sequence>
<evidence type="ECO:0000313" key="11">
    <source>
        <dbReference type="EMBL" id="GAA4013000.1"/>
    </source>
</evidence>
<dbReference type="Gene3D" id="3.30.565.10">
    <property type="entry name" value="Histidine kinase-like ATPase, C-terminal domain"/>
    <property type="match status" value="1"/>
</dbReference>
<evidence type="ECO:0000256" key="1">
    <source>
        <dbReference type="ARBA" id="ARBA00000085"/>
    </source>
</evidence>
<keyword evidence="6" id="KW-0418">Kinase</keyword>
<evidence type="ECO:0000256" key="2">
    <source>
        <dbReference type="ARBA" id="ARBA00004370"/>
    </source>
</evidence>
<dbReference type="InterPro" id="IPR011712">
    <property type="entry name" value="Sig_transdc_His_kin_sub3_dim/P"/>
</dbReference>
<feature type="domain" description="HAMP" evidence="10">
    <location>
        <begin position="162"/>
        <end position="214"/>
    </location>
</feature>
<dbReference type="Gene3D" id="6.10.340.10">
    <property type="match status" value="1"/>
</dbReference>
<keyword evidence="4" id="KW-0597">Phosphoprotein</keyword>
<evidence type="ECO:0000256" key="4">
    <source>
        <dbReference type="ARBA" id="ARBA00022553"/>
    </source>
</evidence>
<dbReference type="PANTHER" id="PTHR24421">
    <property type="entry name" value="NITRATE/NITRITE SENSOR PROTEIN NARX-RELATED"/>
    <property type="match status" value="1"/>
</dbReference>
<dbReference type="SMART" id="SM00304">
    <property type="entry name" value="HAMP"/>
    <property type="match status" value="1"/>
</dbReference>
<evidence type="ECO:0000259" key="9">
    <source>
        <dbReference type="PROSITE" id="PS50109"/>
    </source>
</evidence>
<protein>
    <recommendedName>
        <fullName evidence="3">histidine kinase</fullName>
        <ecNumber evidence="3">2.7.13.3</ecNumber>
    </recommendedName>
</protein>
<feature type="domain" description="Histidine kinase" evidence="9">
    <location>
        <begin position="237"/>
        <end position="429"/>
    </location>
</feature>
<evidence type="ECO:0000256" key="8">
    <source>
        <dbReference type="SAM" id="Phobius"/>
    </source>
</evidence>
<evidence type="ECO:0000256" key="6">
    <source>
        <dbReference type="ARBA" id="ARBA00022777"/>
    </source>
</evidence>
<keyword evidence="8" id="KW-1133">Transmembrane helix</keyword>
<dbReference type="SMART" id="SM00387">
    <property type="entry name" value="HATPase_c"/>
    <property type="match status" value="1"/>
</dbReference>
<keyword evidence="7" id="KW-0902">Two-component regulatory system</keyword>
<evidence type="ECO:0000313" key="12">
    <source>
        <dbReference type="Proteomes" id="UP001501353"/>
    </source>
</evidence>
<evidence type="ECO:0000259" key="10">
    <source>
        <dbReference type="PROSITE" id="PS50885"/>
    </source>
</evidence>
<dbReference type="Gene3D" id="1.20.5.1930">
    <property type="match status" value="1"/>
</dbReference>
<evidence type="ECO:0000256" key="3">
    <source>
        <dbReference type="ARBA" id="ARBA00012438"/>
    </source>
</evidence>
<dbReference type="RefSeq" id="WP_344761516.1">
    <property type="nucleotide sequence ID" value="NZ_BAAAZE010000002.1"/>
</dbReference>
<comment type="catalytic activity">
    <reaction evidence="1">
        <text>ATP + protein L-histidine = ADP + protein N-phospho-L-histidine.</text>
        <dbReference type="EC" id="2.7.13.3"/>
    </reaction>
</comment>
<keyword evidence="5" id="KW-0808">Transferase</keyword>
<dbReference type="EMBL" id="BAAAZE010000002">
    <property type="protein sequence ID" value="GAA4013000.1"/>
    <property type="molecule type" value="Genomic_DNA"/>
</dbReference>
<evidence type="ECO:0000256" key="5">
    <source>
        <dbReference type="ARBA" id="ARBA00022679"/>
    </source>
</evidence>
<dbReference type="Pfam" id="PF02518">
    <property type="entry name" value="HATPase_c"/>
    <property type="match status" value="1"/>
</dbReference>
<dbReference type="PROSITE" id="PS50109">
    <property type="entry name" value="HIS_KIN"/>
    <property type="match status" value="1"/>
</dbReference>
<keyword evidence="8" id="KW-0472">Membrane</keyword>
<reference evidence="12" key="1">
    <citation type="journal article" date="2019" name="Int. J. Syst. Evol. Microbiol.">
        <title>The Global Catalogue of Microorganisms (GCM) 10K type strain sequencing project: providing services to taxonomists for standard genome sequencing and annotation.</title>
        <authorList>
            <consortium name="The Broad Institute Genomics Platform"/>
            <consortium name="The Broad Institute Genome Sequencing Center for Infectious Disease"/>
            <person name="Wu L."/>
            <person name="Ma J."/>
        </authorList>
    </citation>
    <scope>NUCLEOTIDE SEQUENCE [LARGE SCALE GENOMIC DNA]</scope>
    <source>
        <strain evidence="12">JCM 16673</strain>
    </source>
</reference>
<name>A0ABP7SL39_9BURK</name>
<organism evidence="11 12">
    <name type="scientific">Actimicrobium antarcticum</name>
    <dbReference type="NCBI Taxonomy" id="1051899"/>
    <lineage>
        <taxon>Bacteria</taxon>
        <taxon>Pseudomonadati</taxon>
        <taxon>Pseudomonadota</taxon>
        <taxon>Betaproteobacteria</taxon>
        <taxon>Burkholderiales</taxon>
        <taxon>Oxalobacteraceae</taxon>
        <taxon>Actimicrobium</taxon>
    </lineage>
</organism>
<feature type="transmembrane region" description="Helical" evidence="8">
    <location>
        <begin position="7"/>
        <end position="28"/>
    </location>
</feature>
<dbReference type="SUPFAM" id="SSF55874">
    <property type="entry name" value="ATPase domain of HSP90 chaperone/DNA topoisomerase II/histidine kinase"/>
    <property type="match status" value="1"/>
</dbReference>
<dbReference type="InterPro" id="IPR003594">
    <property type="entry name" value="HATPase_dom"/>
</dbReference>
<evidence type="ECO:0000256" key="7">
    <source>
        <dbReference type="ARBA" id="ARBA00023012"/>
    </source>
</evidence>
<dbReference type="InterPro" id="IPR050482">
    <property type="entry name" value="Sensor_HK_TwoCompSys"/>
</dbReference>
<accession>A0ABP7SL39</accession>
<dbReference type="PANTHER" id="PTHR24421:SF58">
    <property type="entry name" value="SIGNAL TRANSDUCTION HISTIDINE-PROTEIN KINASE_PHOSPHATASE UHPB"/>
    <property type="match status" value="1"/>
</dbReference>
<proteinExistence type="predicted"/>
<dbReference type="EC" id="2.7.13.3" evidence="3"/>
<dbReference type="InterPro" id="IPR003660">
    <property type="entry name" value="HAMP_dom"/>
</dbReference>
<dbReference type="InterPro" id="IPR005467">
    <property type="entry name" value="His_kinase_dom"/>
</dbReference>
<keyword evidence="12" id="KW-1185">Reference proteome</keyword>